<comment type="caution">
    <text evidence="1">The sequence shown here is derived from an EMBL/GenBank/DDBJ whole genome shotgun (WGS) entry which is preliminary data.</text>
</comment>
<dbReference type="EC" id="6.1.1.12" evidence="1"/>
<dbReference type="EMBL" id="QTSX02004479">
    <property type="protein sequence ID" value="KAJ9064405.1"/>
    <property type="molecule type" value="Genomic_DNA"/>
</dbReference>
<reference evidence="1" key="1">
    <citation type="submission" date="2022-04" db="EMBL/GenBank/DDBJ databases">
        <title>Genome of the entomopathogenic fungus Entomophthora muscae.</title>
        <authorList>
            <person name="Elya C."/>
            <person name="Lovett B.R."/>
            <person name="Lee E."/>
            <person name="Macias A.M."/>
            <person name="Hajek A.E."/>
            <person name="De Bivort B.L."/>
            <person name="Kasson M.T."/>
            <person name="De Fine Licht H.H."/>
            <person name="Stajich J.E."/>
        </authorList>
    </citation>
    <scope>NUCLEOTIDE SEQUENCE</scope>
    <source>
        <strain evidence="1">Berkeley</strain>
    </source>
</reference>
<protein>
    <submittedName>
        <fullName evidence="1">Aspartate--tRNA ligase msd1, variant 4</fullName>
        <ecNumber evidence="1">6.1.1.12</ecNumber>
    </submittedName>
</protein>
<gene>
    <name evidence="1" type="primary">MSD1_4</name>
    <name evidence="1" type="ORF">DSO57_1031002</name>
</gene>
<keyword evidence="2" id="KW-1185">Reference proteome</keyword>
<sequence length="666" mass="74500">MYGLHYPTFLFIFLCQKYCRGMFMRGTFLLSSRRNLLSGCTKSGSSIRLGGPRISHGSPKLCRKLTTNPPDDVLPFGPSGQDFGPEDFSIVESWAARDFYRKRTHMCGKIGLNDVGKQVTLCGWVNTVRKLSGTLQFIPLRDSSGEIQCILSQGASCDVKATAARLIQEAVVCIQGQVQARPNSDQIEVAVTNMQLVSLPSSQSFSPANTRELPNEEARLKMRYLDLRRPVLQRNLQVRAECARRIRELLEGYAFMEVETPLLFKPTPEGAREFLVAARKPGHFYALPQSPQQYKQLLMASGVDRYFQIARCFRDEDLRADRQPEFTQVDLEMAYAAPSDVMAVAEALVKDLWARFRTPLHDTPFQTITYQQAMTRFGSDKPDIRHGAEITDITSYFIKAFPRMEKKLSEFRLHALCLKPHSAAPSLTGIKCSAKAYQLPRTRLGASRFTAEIKIPPPTQLGPLSAQEQSAWDAATQKALNSLSACNDDIIVWEYGSGPFQGGWTGLGKIRLQWNNTIHPNTTIDAFIWVTEFPLLAKIATSQEEHHADYTAYAPVHHPFTSPNPEDFSLLFTNPDKVRAEHYDLVLNGVEIGGGSIRIHDPNLQEYIFSRVMQMTPEGISRFRHLLDALGSGCPPHGGIALGNHISILSKPSRLRSPGCNSLPRL</sequence>
<evidence type="ECO:0000313" key="1">
    <source>
        <dbReference type="EMBL" id="KAJ9064405.1"/>
    </source>
</evidence>
<name>A0ACC2SPY4_9FUNG</name>
<dbReference type="Proteomes" id="UP001165960">
    <property type="component" value="Unassembled WGS sequence"/>
</dbReference>
<accession>A0ACC2SPY4</accession>
<evidence type="ECO:0000313" key="2">
    <source>
        <dbReference type="Proteomes" id="UP001165960"/>
    </source>
</evidence>
<organism evidence="1 2">
    <name type="scientific">Entomophthora muscae</name>
    <dbReference type="NCBI Taxonomy" id="34485"/>
    <lineage>
        <taxon>Eukaryota</taxon>
        <taxon>Fungi</taxon>
        <taxon>Fungi incertae sedis</taxon>
        <taxon>Zoopagomycota</taxon>
        <taxon>Entomophthoromycotina</taxon>
        <taxon>Entomophthoromycetes</taxon>
        <taxon>Entomophthorales</taxon>
        <taxon>Entomophthoraceae</taxon>
        <taxon>Entomophthora</taxon>
    </lineage>
</organism>
<keyword evidence="1" id="KW-0436">Ligase</keyword>
<proteinExistence type="predicted"/>